<dbReference type="EMBL" id="FZPD01000002">
    <property type="protein sequence ID" value="SNS69183.1"/>
    <property type="molecule type" value="Genomic_DNA"/>
</dbReference>
<dbReference type="Pfam" id="PF05176">
    <property type="entry name" value="ATP-synt_10"/>
    <property type="match status" value="1"/>
</dbReference>
<evidence type="ECO:0000313" key="3">
    <source>
        <dbReference type="Proteomes" id="UP000198393"/>
    </source>
</evidence>
<keyword evidence="3" id="KW-1185">Reference proteome</keyword>
<dbReference type="Gene3D" id="3.40.30.10">
    <property type="entry name" value="Glutaredoxin"/>
    <property type="match status" value="1"/>
</dbReference>
<feature type="chain" id="PRO_5013371612" evidence="1">
    <location>
        <begin position="21"/>
        <end position="186"/>
    </location>
</feature>
<dbReference type="PANTHER" id="PTHR28106:SF1">
    <property type="entry name" value="MITOCHONDRIAL ATPASE COMPLEX SUBUNIT ATP10"/>
    <property type="match status" value="1"/>
</dbReference>
<protein>
    <submittedName>
        <fullName evidence="2">ATP10 protein</fullName>
    </submittedName>
</protein>
<dbReference type="OrthoDB" id="1118896at2"/>
<dbReference type="InterPro" id="IPR007849">
    <property type="entry name" value="ATP10"/>
</dbReference>
<dbReference type="RefSeq" id="WP_089355647.1">
    <property type="nucleotide sequence ID" value="NZ_FZPD01000002.1"/>
</dbReference>
<accession>A0A239GL31</accession>
<proteinExistence type="predicted"/>
<dbReference type="AlphaFoldDB" id="A0A239GL31"/>
<sequence>MKKILTLITLTVFTSSLSFAQVGNSFPTMEAESLTNEFVDIPSDISGKYSLIGLAYSKKAEDYLKGWFEPVYNQFIYKNPNPGPFDFSFDVHTYFVPMFTGAKRPAYKKVMNKLKKTIDQRLQPNVLFYKGTLKEYKEALNFDGKDLPYFYVLDPEGKIVYATSGRYTKTKMQEITDAVERVMEMD</sequence>
<keyword evidence="1" id="KW-0732">Signal</keyword>
<evidence type="ECO:0000313" key="2">
    <source>
        <dbReference type="EMBL" id="SNS69183.1"/>
    </source>
</evidence>
<reference evidence="2 3" key="1">
    <citation type="submission" date="2017-06" db="EMBL/GenBank/DDBJ databases">
        <authorList>
            <person name="Kim H.J."/>
            <person name="Triplett B.A."/>
        </authorList>
    </citation>
    <scope>NUCLEOTIDE SEQUENCE [LARGE SCALE GENOMIC DNA]</scope>
    <source>
        <strain evidence="2 3">DSM 19307</strain>
    </source>
</reference>
<dbReference type="PANTHER" id="PTHR28106">
    <property type="entry name" value="MITOCHONDRIAL ATPASE COMPLEX SUBUNIT ATP10"/>
    <property type="match status" value="1"/>
</dbReference>
<gene>
    <name evidence="2" type="ORF">SAMN05421640_0872</name>
</gene>
<name>A0A239GL31_EKHLU</name>
<organism evidence="2 3">
    <name type="scientific">Ekhidna lutea</name>
    <dbReference type="NCBI Taxonomy" id="447679"/>
    <lineage>
        <taxon>Bacteria</taxon>
        <taxon>Pseudomonadati</taxon>
        <taxon>Bacteroidota</taxon>
        <taxon>Cytophagia</taxon>
        <taxon>Cytophagales</taxon>
        <taxon>Reichenbachiellaceae</taxon>
        <taxon>Ekhidna</taxon>
    </lineage>
</organism>
<evidence type="ECO:0000256" key="1">
    <source>
        <dbReference type="SAM" id="SignalP"/>
    </source>
</evidence>
<feature type="signal peptide" evidence="1">
    <location>
        <begin position="1"/>
        <end position="20"/>
    </location>
</feature>
<dbReference type="Proteomes" id="UP000198393">
    <property type="component" value="Unassembled WGS sequence"/>
</dbReference>